<evidence type="ECO:0000256" key="1">
    <source>
        <dbReference type="SAM" id="Phobius"/>
    </source>
</evidence>
<dbReference type="AlphaFoldDB" id="A0A645AAP4"/>
<proteinExistence type="predicted"/>
<feature type="transmembrane region" description="Helical" evidence="1">
    <location>
        <begin position="188"/>
        <end position="210"/>
    </location>
</feature>
<keyword evidence="1" id="KW-0472">Membrane</keyword>
<evidence type="ECO:0000313" key="2">
    <source>
        <dbReference type="EMBL" id="MPM47893.1"/>
    </source>
</evidence>
<gene>
    <name evidence="2" type="ORF">SDC9_94614</name>
</gene>
<organism evidence="2">
    <name type="scientific">bioreactor metagenome</name>
    <dbReference type="NCBI Taxonomy" id="1076179"/>
    <lineage>
        <taxon>unclassified sequences</taxon>
        <taxon>metagenomes</taxon>
        <taxon>ecological metagenomes</taxon>
    </lineage>
</organism>
<protein>
    <submittedName>
        <fullName evidence="2">Uncharacterized protein</fullName>
    </submittedName>
</protein>
<keyword evidence="1" id="KW-0812">Transmembrane</keyword>
<feature type="transmembrane region" description="Helical" evidence="1">
    <location>
        <begin position="217"/>
        <end position="237"/>
    </location>
</feature>
<accession>A0A645AAP4</accession>
<keyword evidence="1" id="KW-1133">Transmembrane helix</keyword>
<feature type="transmembrane region" description="Helical" evidence="1">
    <location>
        <begin position="157"/>
        <end position="176"/>
    </location>
</feature>
<reference evidence="2" key="1">
    <citation type="submission" date="2019-08" db="EMBL/GenBank/DDBJ databases">
        <authorList>
            <person name="Kucharzyk K."/>
            <person name="Murdoch R.W."/>
            <person name="Higgins S."/>
            <person name="Loffler F."/>
        </authorList>
    </citation>
    <scope>NUCLEOTIDE SEQUENCE</scope>
</reference>
<sequence length="242" mass="27020">MNKTGKCLLLIMVLGMLMMSILSAPAMANSAEPPSLVILVINPPDDLSIALVSNEKQSEAVVRRVAWEGYYAFYSRDMQADGNYTFKAATNGESFEFTISGPLQRYNNVFTLNLSTQELTPGKYPLRSVLLVSIRLLLTLLLEGVIFMLFRFRKKRSWLVFLAVNLVTQGVLNIWLNSGGSLMPSYLIFALIIGEFFVFTAEMIALPIFIKEHKKSYILIYAFIANLISLIAGGYIISVLPV</sequence>
<dbReference type="EMBL" id="VSSQ01011865">
    <property type="protein sequence ID" value="MPM47893.1"/>
    <property type="molecule type" value="Genomic_DNA"/>
</dbReference>
<name>A0A645AAP4_9ZZZZ</name>
<comment type="caution">
    <text evidence="2">The sequence shown here is derived from an EMBL/GenBank/DDBJ whole genome shotgun (WGS) entry which is preliminary data.</text>
</comment>
<feature type="transmembrane region" description="Helical" evidence="1">
    <location>
        <begin position="129"/>
        <end position="150"/>
    </location>
</feature>